<evidence type="ECO:0000313" key="1">
    <source>
        <dbReference type="EMBL" id="KAH9412761.1"/>
    </source>
</evidence>
<protein>
    <submittedName>
        <fullName evidence="1">Uncharacterized protein</fullName>
    </submittedName>
</protein>
<proteinExistence type="predicted"/>
<reference evidence="1 2" key="1">
    <citation type="journal article" date="2018" name="J. Allergy Clin. Immunol.">
        <title>High-quality assembly of Dermatophagoides pteronyssinus genome and transcriptome reveals a wide range of novel allergens.</title>
        <authorList>
            <person name="Liu X.Y."/>
            <person name="Yang K.Y."/>
            <person name="Wang M.Q."/>
            <person name="Kwok J.S."/>
            <person name="Zeng X."/>
            <person name="Yang Z."/>
            <person name="Xiao X.J."/>
            <person name="Lau C.P."/>
            <person name="Li Y."/>
            <person name="Huang Z.M."/>
            <person name="Ba J.G."/>
            <person name="Yim A.K."/>
            <person name="Ouyang C.Y."/>
            <person name="Ngai S.M."/>
            <person name="Chan T.F."/>
            <person name="Leung E.L."/>
            <person name="Liu L."/>
            <person name="Liu Z.G."/>
            <person name="Tsui S.K."/>
        </authorList>
    </citation>
    <scope>NUCLEOTIDE SEQUENCE [LARGE SCALE GENOMIC DNA]</scope>
    <source>
        <strain evidence="1">Derp</strain>
    </source>
</reference>
<dbReference type="EMBL" id="NJHN03000128">
    <property type="protein sequence ID" value="KAH9412761.1"/>
    <property type="molecule type" value="Genomic_DNA"/>
</dbReference>
<comment type="caution">
    <text evidence="1">The sequence shown here is derived from an EMBL/GenBank/DDBJ whole genome shotgun (WGS) entry which is preliminary data.</text>
</comment>
<dbReference type="Proteomes" id="UP000887458">
    <property type="component" value="Unassembled WGS sequence"/>
</dbReference>
<evidence type="ECO:0000313" key="2">
    <source>
        <dbReference type="Proteomes" id="UP000887458"/>
    </source>
</evidence>
<reference evidence="1 2" key="2">
    <citation type="journal article" date="2022" name="Mol. Biol. Evol.">
        <title>Comparative Genomics Reveals Insights into the Divergent Evolution of Astigmatic Mites and Household Pest Adaptations.</title>
        <authorList>
            <person name="Xiong Q."/>
            <person name="Wan A.T."/>
            <person name="Liu X."/>
            <person name="Fung C.S."/>
            <person name="Xiao X."/>
            <person name="Malainual N."/>
            <person name="Hou J."/>
            <person name="Wang L."/>
            <person name="Wang M."/>
            <person name="Yang K.Y."/>
            <person name="Cui Y."/>
            <person name="Leung E.L."/>
            <person name="Nong W."/>
            <person name="Shin S.K."/>
            <person name="Au S.W."/>
            <person name="Jeong K.Y."/>
            <person name="Chew F.T."/>
            <person name="Hui J.H."/>
            <person name="Leung T.F."/>
            <person name="Tungtrongchitr A."/>
            <person name="Zhong N."/>
            <person name="Liu Z."/>
            <person name="Tsui S.K."/>
        </authorList>
    </citation>
    <scope>NUCLEOTIDE SEQUENCE [LARGE SCALE GENOMIC DNA]</scope>
    <source>
        <strain evidence="1">Derp</strain>
    </source>
</reference>
<name>A0ABQ8IR10_DERPT</name>
<accession>A0ABQ8IR10</accession>
<sequence>MDHRHVVVCKNCSFRNDFHANYVPSSFSPPNDDHHGGCFNGCGWLKRWLFNNIHPFQLTTETN</sequence>
<keyword evidence="2" id="KW-1185">Reference proteome</keyword>
<gene>
    <name evidence="1" type="ORF">DERP_009742</name>
</gene>
<organism evidence="1 2">
    <name type="scientific">Dermatophagoides pteronyssinus</name>
    <name type="common">European house dust mite</name>
    <dbReference type="NCBI Taxonomy" id="6956"/>
    <lineage>
        <taxon>Eukaryota</taxon>
        <taxon>Metazoa</taxon>
        <taxon>Ecdysozoa</taxon>
        <taxon>Arthropoda</taxon>
        <taxon>Chelicerata</taxon>
        <taxon>Arachnida</taxon>
        <taxon>Acari</taxon>
        <taxon>Acariformes</taxon>
        <taxon>Sarcoptiformes</taxon>
        <taxon>Astigmata</taxon>
        <taxon>Psoroptidia</taxon>
        <taxon>Analgoidea</taxon>
        <taxon>Pyroglyphidae</taxon>
        <taxon>Dermatophagoidinae</taxon>
        <taxon>Dermatophagoides</taxon>
    </lineage>
</organism>